<evidence type="ECO:0000256" key="4">
    <source>
        <dbReference type="PROSITE-ProRule" id="PRU00169"/>
    </source>
</evidence>
<dbReference type="PROSITE" id="PS50109">
    <property type="entry name" value="HIS_KIN"/>
    <property type="match status" value="1"/>
</dbReference>
<dbReference type="PRINTS" id="PR00344">
    <property type="entry name" value="BCTRLSENSOR"/>
</dbReference>
<dbReference type="InterPro" id="IPR004358">
    <property type="entry name" value="Sig_transdc_His_kin-like_C"/>
</dbReference>
<dbReference type="Gene3D" id="3.30.565.10">
    <property type="entry name" value="Histidine kinase-like ATPase, C-terminal domain"/>
    <property type="match status" value="1"/>
</dbReference>
<name>A0A1G4GAH4_9BACT</name>
<accession>A0A1G4GAH4</accession>
<dbReference type="EC" id="2.7.13.3" evidence="2"/>
<dbReference type="EMBL" id="LT608328">
    <property type="protein sequence ID" value="SCM59542.1"/>
    <property type="molecule type" value="Genomic_DNA"/>
</dbReference>
<organism evidence="7 8">
    <name type="scientific">Petrimonas mucosa</name>
    <dbReference type="NCBI Taxonomy" id="1642646"/>
    <lineage>
        <taxon>Bacteria</taxon>
        <taxon>Pseudomonadati</taxon>
        <taxon>Bacteroidota</taxon>
        <taxon>Bacteroidia</taxon>
        <taxon>Bacteroidales</taxon>
        <taxon>Dysgonomonadaceae</taxon>
        <taxon>Petrimonas</taxon>
    </lineage>
</organism>
<proteinExistence type="predicted"/>
<dbReference type="Pfam" id="PF02518">
    <property type="entry name" value="HATPase_c"/>
    <property type="match status" value="1"/>
</dbReference>
<feature type="domain" description="Histidine kinase" evidence="5">
    <location>
        <begin position="154"/>
        <end position="376"/>
    </location>
</feature>
<dbReference type="InterPro" id="IPR005467">
    <property type="entry name" value="His_kinase_dom"/>
</dbReference>
<dbReference type="Pfam" id="PF00072">
    <property type="entry name" value="Response_reg"/>
    <property type="match status" value="1"/>
</dbReference>
<dbReference type="PANTHER" id="PTHR43547">
    <property type="entry name" value="TWO-COMPONENT HISTIDINE KINASE"/>
    <property type="match status" value="1"/>
</dbReference>
<dbReference type="Gene3D" id="1.10.287.130">
    <property type="match status" value="1"/>
</dbReference>
<dbReference type="STRING" id="1642646.ING2E5A_2747"/>
<sequence length="384" mass="42584">MIKDFSGYKILVVDDIPANVLLLKMMLEQSGFGVLTAQGAEEAFSRLEEEQVDLILMDVLMPGVDGFELAKQLKEHSDYQEIPIIFLTALNTSTDVIKGFQLGGDDFISKPFNKEELLVRIRYQLNMLEAKRTIKRQTAELEKTIAGRDALYSVIAHDLRVPMSSMKMILNALAIKAKEQHGNEAELVDMLHSANEISEHLFVLLDNLLKWTSSQLGRLKAVPQSINLPELVEGIVEVSSIIAATKDIQLNFYPSSMTGMEVFVDIDMIKTSIRNLISNAIKFSYRGKEVDVVVKLKDGKAILEVIDHGCGISQENQAKLMNLSSHYTTFGTENESGSGLGLLLVSEFLKLNNGRVFFTSKEGEGSTFGFALPVQDFSANESPV</sequence>
<dbReference type="CDD" id="cd00075">
    <property type="entry name" value="HATPase"/>
    <property type="match status" value="1"/>
</dbReference>
<gene>
    <name evidence="7" type="primary">phoP</name>
    <name evidence="7" type="ORF">ING2E5A_2747</name>
</gene>
<dbReference type="SUPFAM" id="SSF52172">
    <property type="entry name" value="CheY-like"/>
    <property type="match status" value="1"/>
</dbReference>
<evidence type="ECO:0000259" key="6">
    <source>
        <dbReference type="PROSITE" id="PS50110"/>
    </source>
</evidence>
<dbReference type="InterPro" id="IPR003661">
    <property type="entry name" value="HisK_dim/P_dom"/>
</dbReference>
<dbReference type="CDD" id="cd00082">
    <property type="entry name" value="HisKA"/>
    <property type="match status" value="1"/>
</dbReference>
<dbReference type="Proteomes" id="UP000178485">
    <property type="component" value="Chromosome i"/>
</dbReference>
<dbReference type="SUPFAM" id="SSF47384">
    <property type="entry name" value="Homodimeric domain of signal transducing histidine kinase"/>
    <property type="match status" value="1"/>
</dbReference>
<feature type="modified residue" description="4-aspartylphosphate" evidence="4">
    <location>
        <position position="58"/>
    </location>
</feature>
<dbReference type="PROSITE" id="PS50110">
    <property type="entry name" value="RESPONSE_REGULATORY"/>
    <property type="match status" value="1"/>
</dbReference>
<dbReference type="SMART" id="SM00448">
    <property type="entry name" value="REC"/>
    <property type="match status" value="1"/>
</dbReference>
<evidence type="ECO:0000313" key="8">
    <source>
        <dbReference type="Proteomes" id="UP000178485"/>
    </source>
</evidence>
<comment type="catalytic activity">
    <reaction evidence="1">
        <text>ATP + protein L-histidine = ADP + protein N-phospho-L-histidine.</text>
        <dbReference type="EC" id="2.7.13.3"/>
    </reaction>
</comment>
<evidence type="ECO:0000313" key="7">
    <source>
        <dbReference type="EMBL" id="SCM59542.1"/>
    </source>
</evidence>
<dbReference type="SMART" id="SM00387">
    <property type="entry name" value="HATPase_c"/>
    <property type="match status" value="1"/>
</dbReference>
<keyword evidence="3 4" id="KW-0597">Phosphoprotein</keyword>
<evidence type="ECO:0000256" key="1">
    <source>
        <dbReference type="ARBA" id="ARBA00000085"/>
    </source>
</evidence>
<protein>
    <recommendedName>
        <fullName evidence="2">histidine kinase</fullName>
        <ecNumber evidence="2">2.7.13.3</ecNumber>
    </recommendedName>
</protein>
<evidence type="ECO:0000256" key="2">
    <source>
        <dbReference type="ARBA" id="ARBA00012438"/>
    </source>
</evidence>
<dbReference type="InterPro" id="IPR011006">
    <property type="entry name" value="CheY-like_superfamily"/>
</dbReference>
<dbReference type="Gene3D" id="3.40.50.2300">
    <property type="match status" value="1"/>
</dbReference>
<dbReference type="PANTHER" id="PTHR43547:SF2">
    <property type="entry name" value="HYBRID SIGNAL TRANSDUCTION HISTIDINE KINASE C"/>
    <property type="match status" value="1"/>
</dbReference>
<dbReference type="SUPFAM" id="SSF55874">
    <property type="entry name" value="ATPase domain of HSP90 chaperone/DNA topoisomerase II/histidine kinase"/>
    <property type="match status" value="1"/>
</dbReference>
<evidence type="ECO:0000256" key="3">
    <source>
        <dbReference type="ARBA" id="ARBA00022553"/>
    </source>
</evidence>
<reference evidence="7 8" key="1">
    <citation type="submission" date="2016-08" db="EMBL/GenBank/DDBJ databases">
        <authorList>
            <person name="Seilhamer J.J."/>
        </authorList>
    </citation>
    <scope>NUCLEOTIDE SEQUENCE [LARGE SCALE GENOMIC DNA]</scope>
    <source>
        <strain evidence="7">ING2-E5A</strain>
    </source>
</reference>
<feature type="domain" description="Response regulatory" evidence="6">
    <location>
        <begin position="9"/>
        <end position="125"/>
    </location>
</feature>
<dbReference type="AlphaFoldDB" id="A0A1G4GAH4"/>
<dbReference type="InterPro" id="IPR003594">
    <property type="entry name" value="HATPase_dom"/>
</dbReference>
<dbReference type="KEGG" id="pmuc:ING2E5A_2747"/>
<dbReference type="InterPro" id="IPR036890">
    <property type="entry name" value="HATPase_C_sf"/>
</dbReference>
<evidence type="ECO:0000259" key="5">
    <source>
        <dbReference type="PROSITE" id="PS50109"/>
    </source>
</evidence>
<keyword evidence="8" id="KW-1185">Reference proteome</keyword>
<dbReference type="InterPro" id="IPR001789">
    <property type="entry name" value="Sig_transdc_resp-reg_receiver"/>
</dbReference>
<dbReference type="InterPro" id="IPR036097">
    <property type="entry name" value="HisK_dim/P_sf"/>
</dbReference>
<dbReference type="GO" id="GO:0000155">
    <property type="term" value="F:phosphorelay sensor kinase activity"/>
    <property type="evidence" value="ECO:0007669"/>
    <property type="project" value="InterPro"/>
</dbReference>